<accession>A0A518B5U2</accession>
<sequence length="118" mass="12447">MDISARLARLETQNRRLKWAQIGSFLVIGLLLVAGSSVGDSDNKSDGTVMVLKNGEGNVAASIWTQSIDKGEGPGVGDGLNFSDADGKVRARLSWNGLRTTFTLFSGKGGIIQALPIN</sequence>
<evidence type="ECO:0000313" key="2">
    <source>
        <dbReference type="Proteomes" id="UP000317093"/>
    </source>
</evidence>
<evidence type="ECO:0000313" key="1">
    <source>
        <dbReference type="EMBL" id="QDU62347.1"/>
    </source>
</evidence>
<gene>
    <name evidence="1" type="ORF">Pan216_32140</name>
</gene>
<dbReference type="RefSeq" id="WP_145259034.1">
    <property type="nucleotide sequence ID" value="NZ_CP036279.1"/>
</dbReference>
<keyword evidence="2" id="KW-1185">Reference proteome</keyword>
<reference evidence="1 2" key="1">
    <citation type="submission" date="2019-02" db="EMBL/GenBank/DDBJ databases">
        <title>Deep-cultivation of Planctomycetes and their phenomic and genomic characterization uncovers novel biology.</title>
        <authorList>
            <person name="Wiegand S."/>
            <person name="Jogler M."/>
            <person name="Boedeker C."/>
            <person name="Pinto D."/>
            <person name="Vollmers J."/>
            <person name="Rivas-Marin E."/>
            <person name="Kohn T."/>
            <person name="Peeters S.H."/>
            <person name="Heuer A."/>
            <person name="Rast P."/>
            <person name="Oberbeckmann S."/>
            <person name="Bunk B."/>
            <person name="Jeske O."/>
            <person name="Meyerdierks A."/>
            <person name="Storesund J.E."/>
            <person name="Kallscheuer N."/>
            <person name="Luecker S."/>
            <person name="Lage O.M."/>
            <person name="Pohl T."/>
            <person name="Merkel B.J."/>
            <person name="Hornburger P."/>
            <person name="Mueller R.-W."/>
            <person name="Bruemmer F."/>
            <person name="Labrenz M."/>
            <person name="Spormann A.M."/>
            <person name="Op den Camp H."/>
            <person name="Overmann J."/>
            <person name="Amann R."/>
            <person name="Jetten M.S.M."/>
            <person name="Mascher T."/>
            <person name="Medema M.H."/>
            <person name="Devos D.P."/>
            <person name="Kaster A.-K."/>
            <person name="Ovreas L."/>
            <person name="Rohde M."/>
            <person name="Galperin M.Y."/>
            <person name="Jogler C."/>
        </authorList>
    </citation>
    <scope>NUCLEOTIDE SEQUENCE [LARGE SCALE GENOMIC DNA]</scope>
    <source>
        <strain evidence="1 2">Pan216</strain>
    </source>
</reference>
<organism evidence="1 2">
    <name type="scientific">Kolteria novifilia</name>
    <dbReference type="NCBI Taxonomy" id="2527975"/>
    <lineage>
        <taxon>Bacteria</taxon>
        <taxon>Pseudomonadati</taxon>
        <taxon>Planctomycetota</taxon>
        <taxon>Planctomycetia</taxon>
        <taxon>Kolteriales</taxon>
        <taxon>Kolteriaceae</taxon>
        <taxon>Kolteria</taxon>
    </lineage>
</organism>
<protein>
    <submittedName>
        <fullName evidence="1">Uncharacterized protein</fullName>
    </submittedName>
</protein>
<dbReference type="EMBL" id="CP036279">
    <property type="protein sequence ID" value="QDU62347.1"/>
    <property type="molecule type" value="Genomic_DNA"/>
</dbReference>
<dbReference type="KEGG" id="knv:Pan216_32140"/>
<proteinExistence type="predicted"/>
<name>A0A518B5U2_9BACT</name>
<dbReference type="AlphaFoldDB" id="A0A518B5U2"/>
<dbReference type="Proteomes" id="UP000317093">
    <property type="component" value="Chromosome"/>
</dbReference>